<protein>
    <recommendedName>
        <fullName evidence="4">Methane oxygenase PmoA</fullName>
    </recommendedName>
</protein>
<dbReference type="Proteomes" id="UP000286100">
    <property type="component" value="Unassembled WGS sequence"/>
</dbReference>
<dbReference type="Pfam" id="PF14100">
    <property type="entry name" value="DUF6807"/>
    <property type="match status" value="1"/>
</dbReference>
<sequence length="284" mass="30569">MKPVSWLSGMAALGTLLLSACAGTSPPAAPRDGLWLQREGRRVAQLVPLAAPDPKLTAAGATPPAAFVHPLLSARGTVLTELYPEDHIHHRGFFWAWHQIVLDGAQSADGWLLTGMTFKPVSSKVTDHGARGTMTTDWIVAGRAVLRESADIRISENGLSLRLTLVPLVDGLALGGSADDKGYGGISLRLRDAERLRFESLGKPVEARRQAVPAGQEMRFSWDSAPASLPRAVVMRCAVNGKPITAWILRREKSMQNCVWPGATPVNLPRGKPVVLTADIDIEE</sequence>
<dbReference type="RefSeq" id="WP_119762587.1">
    <property type="nucleotide sequence ID" value="NZ_QYUM01000003.1"/>
</dbReference>
<comment type="caution">
    <text evidence="2">The sequence shown here is derived from an EMBL/GenBank/DDBJ whole genome shotgun (WGS) entry which is preliminary data.</text>
</comment>
<accession>A0A418WLS3</accession>
<proteinExistence type="predicted"/>
<dbReference type="PROSITE" id="PS51257">
    <property type="entry name" value="PROKAR_LIPOPROTEIN"/>
    <property type="match status" value="1"/>
</dbReference>
<feature type="signal peptide" evidence="1">
    <location>
        <begin position="1"/>
        <end position="22"/>
    </location>
</feature>
<evidence type="ECO:0008006" key="4">
    <source>
        <dbReference type="Google" id="ProtNLM"/>
    </source>
</evidence>
<gene>
    <name evidence="2" type="ORF">D3876_12400</name>
</gene>
<dbReference type="AlphaFoldDB" id="A0A418WLS3"/>
<dbReference type="EMBL" id="QYUM01000003">
    <property type="protein sequence ID" value="RJF90952.1"/>
    <property type="molecule type" value="Genomic_DNA"/>
</dbReference>
<organism evidence="2 3">
    <name type="scientific">Sphingomonas cavernae</name>
    <dbReference type="NCBI Taxonomy" id="2320861"/>
    <lineage>
        <taxon>Bacteria</taxon>
        <taxon>Pseudomonadati</taxon>
        <taxon>Pseudomonadota</taxon>
        <taxon>Alphaproteobacteria</taxon>
        <taxon>Sphingomonadales</taxon>
        <taxon>Sphingomonadaceae</taxon>
        <taxon>Sphingomonas</taxon>
    </lineage>
</organism>
<keyword evidence="3" id="KW-1185">Reference proteome</keyword>
<dbReference type="OrthoDB" id="242375at2"/>
<keyword evidence="1" id="KW-0732">Signal</keyword>
<dbReference type="InterPro" id="IPR029475">
    <property type="entry name" value="DUF6807"/>
</dbReference>
<evidence type="ECO:0000313" key="2">
    <source>
        <dbReference type="EMBL" id="RJF90952.1"/>
    </source>
</evidence>
<evidence type="ECO:0000256" key="1">
    <source>
        <dbReference type="SAM" id="SignalP"/>
    </source>
</evidence>
<evidence type="ECO:0000313" key="3">
    <source>
        <dbReference type="Proteomes" id="UP000286100"/>
    </source>
</evidence>
<feature type="chain" id="PRO_5019176409" description="Methane oxygenase PmoA" evidence="1">
    <location>
        <begin position="23"/>
        <end position="284"/>
    </location>
</feature>
<name>A0A418WLS3_9SPHN</name>
<reference evidence="2 3" key="1">
    <citation type="submission" date="2018-09" db="EMBL/GenBank/DDBJ databases">
        <authorList>
            <person name="Zhu H."/>
        </authorList>
    </citation>
    <scope>NUCLEOTIDE SEQUENCE [LARGE SCALE GENOMIC DNA]</scope>
    <source>
        <strain evidence="2 3">K2R01-6</strain>
    </source>
</reference>